<sequence length="653" mass="71916">MTGDAGGSGNDLAIQLANLLQQNTHQHPQNPKLSDNLQINLKLNSQNYALWTRMIRVAIGGKSKALLKHLTETPGELSTEQYEQWEQEDLIVFSWLIQNIEPIIAGYLTEFSTSKELWDALVTTYSSGKDKLQAFNLHVRANEIKQNEKPLEDFWISLQGVWGEIDRTDPNPMKCPDDIKTYARIRSDQKLFQFLNGLDRKFDPIKREILRLDPLPTAEAAYATIRKEAAHQNILGATTSDSQGIAAGLGAGGMDGIGLATKGYRRNEGKKPYVKEDKSHLTCDECNMTGHTKSQCFRIVGYPDSAGKGFGGVAAAATAAGSSEGDKLFTVTVHSTTSLGVNKTSATQDVLPHLISEVNPEPSNSHTVFPSHELVESVEHIDPEQTESREAVNQEPLLDQEEPVLEEESNKYTLPPRANRGVPAKPYSPEKISRGSSSGKDKLQAFNLHVRANEIKQNEKPLEDFWISLQGVWGEIDRTNPNPMKCPDDIKTYARIRSDQKLFQFLNGLDRKFDPIKREILRLDPLPTAEAAYATIRKEAAHQNILGATTSDSQGIAAGLGARGMDGIGLATKGYRRNEGKKPYVKEDKSHLTCDECNMTGHTKSQCFRIVGYPDSAEKGFGGVAAAATAARSSEGDKLFTVTGIQCQSNDVH</sequence>
<dbReference type="OrthoDB" id="687178at2759"/>
<proteinExistence type="predicted"/>
<dbReference type="EMBL" id="PKPP01000023">
    <property type="protein sequence ID" value="PWA99347.1"/>
    <property type="molecule type" value="Genomic_DNA"/>
</dbReference>
<evidence type="ECO:0000256" key="1">
    <source>
        <dbReference type="SAM" id="MobiDB-lite"/>
    </source>
</evidence>
<keyword evidence="3" id="KW-1185">Reference proteome</keyword>
<feature type="compositionally biased region" description="Acidic residues" evidence="1">
    <location>
        <begin position="398"/>
        <end position="407"/>
    </location>
</feature>
<name>A0A2U1QN16_ARTAN</name>
<dbReference type="PANTHER" id="PTHR34222">
    <property type="entry name" value="GAG_PRE-INTEGRS DOMAIN-CONTAINING PROTEIN"/>
    <property type="match status" value="1"/>
</dbReference>
<feature type="compositionally biased region" description="Basic and acidic residues" evidence="1">
    <location>
        <begin position="381"/>
        <end position="392"/>
    </location>
</feature>
<dbReference type="Proteomes" id="UP000245207">
    <property type="component" value="Unassembled WGS sequence"/>
</dbReference>
<dbReference type="STRING" id="35608.A0A2U1QN16"/>
<dbReference type="AlphaFoldDB" id="A0A2U1QN16"/>
<evidence type="ECO:0000313" key="2">
    <source>
        <dbReference type="EMBL" id="PWA99347.1"/>
    </source>
</evidence>
<comment type="caution">
    <text evidence="2">The sequence shown here is derived from an EMBL/GenBank/DDBJ whole genome shotgun (WGS) entry which is preliminary data.</text>
</comment>
<protein>
    <submittedName>
        <fullName evidence="2">Ribonuclease H-like domain-containing protein</fullName>
    </submittedName>
</protein>
<accession>A0A2U1QN16</accession>
<feature type="region of interest" description="Disordered" evidence="1">
    <location>
        <begin position="381"/>
        <end position="439"/>
    </location>
</feature>
<reference evidence="2 3" key="1">
    <citation type="journal article" date="2018" name="Mol. Plant">
        <title>The genome of Artemisia annua provides insight into the evolution of Asteraceae family and artemisinin biosynthesis.</title>
        <authorList>
            <person name="Shen Q."/>
            <person name="Zhang L."/>
            <person name="Liao Z."/>
            <person name="Wang S."/>
            <person name="Yan T."/>
            <person name="Shi P."/>
            <person name="Liu M."/>
            <person name="Fu X."/>
            <person name="Pan Q."/>
            <person name="Wang Y."/>
            <person name="Lv Z."/>
            <person name="Lu X."/>
            <person name="Zhang F."/>
            <person name="Jiang W."/>
            <person name="Ma Y."/>
            <person name="Chen M."/>
            <person name="Hao X."/>
            <person name="Li L."/>
            <person name="Tang Y."/>
            <person name="Lv G."/>
            <person name="Zhou Y."/>
            <person name="Sun X."/>
            <person name="Brodelius P.E."/>
            <person name="Rose J.K.C."/>
            <person name="Tang K."/>
        </authorList>
    </citation>
    <scope>NUCLEOTIDE SEQUENCE [LARGE SCALE GENOMIC DNA]</scope>
    <source>
        <strain evidence="3">cv. Huhao1</strain>
        <tissue evidence="2">Leaf</tissue>
    </source>
</reference>
<organism evidence="2 3">
    <name type="scientific">Artemisia annua</name>
    <name type="common">Sweet wormwood</name>
    <dbReference type="NCBI Taxonomy" id="35608"/>
    <lineage>
        <taxon>Eukaryota</taxon>
        <taxon>Viridiplantae</taxon>
        <taxon>Streptophyta</taxon>
        <taxon>Embryophyta</taxon>
        <taxon>Tracheophyta</taxon>
        <taxon>Spermatophyta</taxon>
        <taxon>Magnoliopsida</taxon>
        <taxon>eudicotyledons</taxon>
        <taxon>Gunneridae</taxon>
        <taxon>Pentapetalae</taxon>
        <taxon>asterids</taxon>
        <taxon>campanulids</taxon>
        <taxon>Asterales</taxon>
        <taxon>Asteraceae</taxon>
        <taxon>Asteroideae</taxon>
        <taxon>Anthemideae</taxon>
        <taxon>Artemisiinae</taxon>
        <taxon>Artemisia</taxon>
    </lineage>
</organism>
<gene>
    <name evidence="2" type="ORF">CTI12_AA001020</name>
</gene>
<evidence type="ECO:0000313" key="3">
    <source>
        <dbReference type="Proteomes" id="UP000245207"/>
    </source>
</evidence>
<dbReference type="PANTHER" id="PTHR34222:SF43">
    <property type="entry name" value="RETROTRANSPOSON GAG DOMAIN-CONTAINING PROTEIN"/>
    <property type="match status" value="1"/>
</dbReference>